<dbReference type="AlphaFoldDB" id="A0A4R2BX22"/>
<keyword evidence="1" id="KW-0732">Signal</keyword>
<feature type="signal peptide" evidence="1">
    <location>
        <begin position="1"/>
        <end position="18"/>
    </location>
</feature>
<evidence type="ECO:0000256" key="1">
    <source>
        <dbReference type="SAM" id="SignalP"/>
    </source>
</evidence>
<dbReference type="Proteomes" id="UP000295043">
    <property type="component" value="Unassembled WGS sequence"/>
</dbReference>
<accession>A0A4R2BX22</accession>
<name>A0A4R2BX22_9HYPH</name>
<evidence type="ECO:0000313" key="2">
    <source>
        <dbReference type="EMBL" id="TCN32468.1"/>
    </source>
</evidence>
<organism evidence="2 3">
    <name type="scientific">Sinorhizobium americanum</name>
    <dbReference type="NCBI Taxonomy" id="194963"/>
    <lineage>
        <taxon>Bacteria</taxon>
        <taxon>Pseudomonadati</taxon>
        <taxon>Pseudomonadota</taxon>
        <taxon>Alphaproteobacteria</taxon>
        <taxon>Hyphomicrobiales</taxon>
        <taxon>Rhizobiaceae</taxon>
        <taxon>Sinorhizobium/Ensifer group</taxon>
        <taxon>Sinorhizobium</taxon>
    </lineage>
</organism>
<dbReference type="EMBL" id="SLVU01000004">
    <property type="protein sequence ID" value="TCN32468.1"/>
    <property type="molecule type" value="Genomic_DNA"/>
</dbReference>
<gene>
    <name evidence="2" type="ORF">EV184_104134</name>
</gene>
<reference evidence="2 3" key="1">
    <citation type="submission" date="2019-03" db="EMBL/GenBank/DDBJ databases">
        <title>Genomic Encyclopedia of Type Strains, Phase IV (KMG-V): Genome sequencing to study the core and pangenomes of soil and plant-associated prokaryotes.</title>
        <authorList>
            <person name="Whitman W."/>
        </authorList>
    </citation>
    <scope>NUCLEOTIDE SEQUENCE [LARGE SCALE GENOMIC DNA]</scope>
    <source>
        <strain evidence="2 3">23C40</strain>
    </source>
</reference>
<sequence>MHRLVFSAWLCLAAAATAQEQVGADYSGSYLCKTIASGGVAPGNGDAWRAATFNVTDEAYVIKVTDTHKTLALSYRDTKARVYTVGIKQFGTQEKVQNCFGRSPDTGGAEVASIDGDMNCIYFATDYIFDFKLMRFQIMFRGGYMDPDGGNRDTPFVSVGKCEKID</sequence>
<proteinExistence type="predicted"/>
<feature type="chain" id="PRO_5020450181" evidence="1">
    <location>
        <begin position="19"/>
        <end position="166"/>
    </location>
</feature>
<evidence type="ECO:0000313" key="3">
    <source>
        <dbReference type="Proteomes" id="UP000295043"/>
    </source>
</evidence>
<comment type="caution">
    <text evidence="2">The sequence shown here is derived from an EMBL/GenBank/DDBJ whole genome shotgun (WGS) entry which is preliminary data.</text>
</comment>
<protein>
    <submittedName>
        <fullName evidence="2">Uncharacterized protein</fullName>
    </submittedName>
</protein>
<dbReference type="RefSeq" id="WP_132073617.1">
    <property type="nucleotide sequence ID" value="NZ_SLVU01000004.1"/>
</dbReference>